<organism evidence="1 2">
    <name type="scientific">Diphasiastrum complanatum</name>
    <name type="common">Issler's clubmoss</name>
    <name type="synonym">Lycopodium complanatum</name>
    <dbReference type="NCBI Taxonomy" id="34168"/>
    <lineage>
        <taxon>Eukaryota</taxon>
        <taxon>Viridiplantae</taxon>
        <taxon>Streptophyta</taxon>
        <taxon>Embryophyta</taxon>
        <taxon>Tracheophyta</taxon>
        <taxon>Lycopodiopsida</taxon>
        <taxon>Lycopodiales</taxon>
        <taxon>Lycopodiaceae</taxon>
        <taxon>Lycopodioideae</taxon>
        <taxon>Diphasiastrum</taxon>
    </lineage>
</organism>
<gene>
    <name evidence="1" type="ORF">O6H91_02G062100</name>
</gene>
<evidence type="ECO:0000313" key="1">
    <source>
        <dbReference type="EMBL" id="KAJ7565462.1"/>
    </source>
</evidence>
<dbReference type="EMBL" id="CM055093">
    <property type="protein sequence ID" value="KAJ7565462.1"/>
    <property type="molecule type" value="Genomic_DNA"/>
</dbReference>
<name>A0ACC2EG84_DIPCM</name>
<dbReference type="Proteomes" id="UP001162992">
    <property type="component" value="Chromosome 2"/>
</dbReference>
<accession>A0ACC2EG84</accession>
<comment type="caution">
    <text evidence="1">The sequence shown here is derived from an EMBL/GenBank/DDBJ whole genome shotgun (WGS) entry which is preliminary data.</text>
</comment>
<sequence length="257" mass="28096">MSAMAMQQQSATVRVSNLSVMATQQDVQDFFSFSGEIHHIELHREELFQVAHVTFKDPDALDTALLLSGATIVDQPVNIVPVEGHDVLDQFQEHTFSQSKVLDTAPRKENRAQAMITSMLANGYVLGKDAMSKAKAFDEKHRLSATASAKVSAVDRKIGLSQKINAGTTAFGNGMRAVNEKLQVTSRTKSAFNTVGQKASSTGSTLMKNKYVSSSAAWVSSAYKKVAKAANNVSEKTKEKVQKKDEQRRERKLASNT</sequence>
<evidence type="ECO:0000313" key="2">
    <source>
        <dbReference type="Proteomes" id="UP001162992"/>
    </source>
</evidence>
<protein>
    <submittedName>
        <fullName evidence="1">Uncharacterized protein</fullName>
    </submittedName>
</protein>
<proteinExistence type="predicted"/>
<keyword evidence="2" id="KW-1185">Reference proteome</keyword>
<reference evidence="2" key="1">
    <citation type="journal article" date="2024" name="Proc. Natl. Acad. Sci. U.S.A.">
        <title>Extraordinary preservation of gene collinearity over three hundred million years revealed in homosporous lycophytes.</title>
        <authorList>
            <person name="Li C."/>
            <person name="Wickell D."/>
            <person name="Kuo L.Y."/>
            <person name="Chen X."/>
            <person name="Nie B."/>
            <person name="Liao X."/>
            <person name="Peng D."/>
            <person name="Ji J."/>
            <person name="Jenkins J."/>
            <person name="Williams M."/>
            <person name="Shu S."/>
            <person name="Plott C."/>
            <person name="Barry K."/>
            <person name="Rajasekar S."/>
            <person name="Grimwood J."/>
            <person name="Han X."/>
            <person name="Sun S."/>
            <person name="Hou Z."/>
            <person name="He W."/>
            <person name="Dai G."/>
            <person name="Sun C."/>
            <person name="Schmutz J."/>
            <person name="Leebens-Mack J.H."/>
            <person name="Li F.W."/>
            <person name="Wang L."/>
        </authorList>
    </citation>
    <scope>NUCLEOTIDE SEQUENCE [LARGE SCALE GENOMIC DNA]</scope>
    <source>
        <strain evidence="2">cv. PW_Plant_1</strain>
    </source>
</reference>